<organism evidence="13 14">
    <name type="scientific">Saccharicrinis fermentans DSM 9555 = JCM 21142</name>
    <dbReference type="NCBI Taxonomy" id="869213"/>
    <lineage>
        <taxon>Bacteria</taxon>
        <taxon>Pseudomonadati</taxon>
        <taxon>Bacteroidota</taxon>
        <taxon>Bacteroidia</taxon>
        <taxon>Marinilabiliales</taxon>
        <taxon>Marinilabiliaceae</taxon>
        <taxon>Saccharicrinis</taxon>
    </lineage>
</organism>
<evidence type="ECO:0000256" key="3">
    <source>
        <dbReference type="ARBA" id="ARBA00022448"/>
    </source>
</evidence>
<evidence type="ECO:0000256" key="5">
    <source>
        <dbReference type="ARBA" id="ARBA00022519"/>
    </source>
</evidence>
<keyword evidence="3" id="KW-0813">Transport</keyword>
<evidence type="ECO:0000256" key="11">
    <source>
        <dbReference type="SAM" id="Phobius"/>
    </source>
</evidence>
<keyword evidence="9 11" id="KW-0472">Membrane</keyword>
<dbReference type="Pfam" id="PF03544">
    <property type="entry name" value="TonB_C"/>
    <property type="match status" value="1"/>
</dbReference>
<evidence type="ECO:0000313" key="13">
    <source>
        <dbReference type="EMBL" id="GAF04486.1"/>
    </source>
</evidence>
<evidence type="ECO:0000256" key="7">
    <source>
        <dbReference type="ARBA" id="ARBA00022927"/>
    </source>
</evidence>
<comment type="similarity">
    <text evidence="2">Belongs to the TonB family.</text>
</comment>
<reference evidence="13 14" key="1">
    <citation type="journal article" date="2014" name="Genome Announc.">
        <title>Draft Genome Sequence of Cytophaga fermentans JCM 21142T, a Facultative Anaerobe Isolated from Marine Mud.</title>
        <authorList>
            <person name="Starns D."/>
            <person name="Oshima K."/>
            <person name="Suda W."/>
            <person name="Iino T."/>
            <person name="Yuki M."/>
            <person name="Inoue J."/>
            <person name="Kitamura K."/>
            <person name="Iida T."/>
            <person name="Darby A."/>
            <person name="Hattori M."/>
            <person name="Ohkuma M."/>
        </authorList>
    </citation>
    <scope>NUCLEOTIDE SEQUENCE [LARGE SCALE GENOMIC DNA]</scope>
    <source>
        <strain evidence="13 14">JCM 21142</strain>
    </source>
</reference>
<dbReference type="eggNOG" id="COG0810">
    <property type="taxonomic scope" value="Bacteria"/>
</dbReference>
<dbReference type="GO" id="GO:0031992">
    <property type="term" value="F:energy transducer activity"/>
    <property type="evidence" value="ECO:0007669"/>
    <property type="project" value="TreeGrafter"/>
</dbReference>
<keyword evidence="5" id="KW-0997">Cell inner membrane</keyword>
<comment type="caution">
    <text evidence="13">The sequence shown here is derived from an EMBL/GenBank/DDBJ whole genome shotgun (WGS) entry which is preliminary data.</text>
</comment>
<dbReference type="PANTHER" id="PTHR33446:SF2">
    <property type="entry name" value="PROTEIN TONB"/>
    <property type="match status" value="1"/>
</dbReference>
<dbReference type="InterPro" id="IPR037066">
    <property type="entry name" value="Plug_dom_sf"/>
</dbReference>
<evidence type="ECO:0000256" key="6">
    <source>
        <dbReference type="ARBA" id="ARBA00022692"/>
    </source>
</evidence>
<feature type="compositionally biased region" description="Basic and acidic residues" evidence="10">
    <location>
        <begin position="503"/>
        <end position="514"/>
    </location>
</feature>
<dbReference type="RefSeq" id="WP_027473362.1">
    <property type="nucleotide sequence ID" value="NZ_BAMD01000046.1"/>
</dbReference>
<dbReference type="GO" id="GO:0055085">
    <property type="term" value="P:transmembrane transport"/>
    <property type="evidence" value="ECO:0007669"/>
    <property type="project" value="InterPro"/>
</dbReference>
<evidence type="ECO:0000256" key="8">
    <source>
        <dbReference type="ARBA" id="ARBA00022989"/>
    </source>
</evidence>
<evidence type="ECO:0000256" key="2">
    <source>
        <dbReference type="ARBA" id="ARBA00006555"/>
    </source>
</evidence>
<dbReference type="FunFam" id="3.30.1150.10:FF:000002">
    <property type="entry name" value="Energy transducer TonB"/>
    <property type="match status" value="1"/>
</dbReference>
<evidence type="ECO:0000256" key="1">
    <source>
        <dbReference type="ARBA" id="ARBA00004383"/>
    </source>
</evidence>
<feature type="transmembrane region" description="Helical" evidence="11">
    <location>
        <begin position="96"/>
        <end position="119"/>
    </location>
</feature>
<accession>W7YJ21</accession>
<comment type="subcellular location">
    <subcellularLocation>
        <location evidence="1">Cell inner membrane</location>
        <topology evidence="1">Single-pass membrane protein</topology>
        <orientation evidence="1">Periplasmic side</orientation>
    </subcellularLocation>
</comment>
<keyword evidence="8 11" id="KW-1133">Transmembrane helix</keyword>
<evidence type="ECO:0000256" key="10">
    <source>
        <dbReference type="SAM" id="MobiDB-lite"/>
    </source>
</evidence>
<sequence>MENFISYLIEASIILGILTLFYRFVLHYEPLFKFNRFFLLFSLLLASTIPLVHISFYTVNTETSNIVVLLDSVNVFSEDMRKMVVPVIAENKSFAWLYWIGSIFLVTRLLWSIIQLGGLSQKATWHKYKGLRIADLSGKFNPFSFFHIIFINRSRYSDDDLNKIMVHEMAHIKHRHSLDVLLFETLLIVQWFNPFAWLIKILLKELHEFQADHSVLQKGTTIGSYKKLLLCQATGAQLLPVNNFNQSITKKRFKMMTNKILTNKALVKTITAILMIAGVGFFFACDNELSSDIENTEDILSLKSTSNNNSYILGDSTRVYFITDSIPKFPGGDQAIREFIAQKVKYPVYAQENNIQGNVYVKFIVDEEGYVTDVNIARGVHQSIDEEALRVVSSMPQWKPGIHKGKAVKVSYTIPINFKLQINDNSESNLMDENTLKDIDPLVILDGKKITKAELIKISNENIASINILKDKQATQKYGVEGKNGVILIQSKESSSNKSTPVKTEEVHATGYEK</sequence>
<dbReference type="InterPro" id="IPR006260">
    <property type="entry name" value="TonB/TolA_C"/>
</dbReference>
<evidence type="ECO:0000256" key="9">
    <source>
        <dbReference type="ARBA" id="ARBA00023136"/>
    </source>
</evidence>
<keyword evidence="14" id="KW-1185">Reference proteome</keyword>
<dbReference type="OrthoDB" id="9814002at2"/>
<evidence type="ECO:0000259" key="12">
    <source>
        <dbReference type="PROSITE" id="PS52015"/>
    </source>
</evidence>
<name>W7YJ21_9BACT</name>
<proteinExistence type="inferred from homology"/>
<dbReference type="GO" id="GO:0015031">
    <property type="term" value="P:protein transport"/>
    <property type="evidence" value="ECO:0007669"/>
    <property type="project" value="UniProtKB-KW"/>
</dbReference>
<dbReference type="CDD" id="cd07341">
    <property type="entry name" value="M56_BlaR1_MecR1_like"/>
    <property type="match status" value="1"/>
</dbReference>
<dbReference type="PANTHER" id="PTHR33446">
    <property type="entry name" value="PROTEIN TONB-RELATED"/>
    <property type="match status" value="1"/>
</dbReference>
<keyword evidence="6 11" id="KW-0812">Transmembrane</keyword>
<dbReference type="NCBIfam" id="TIGR01352">
    <property type="entry name" value="tonB_Cterm"/>
    <property type="match status" value="1"/>
</dbReference>
<feature type="compositionally biased region" description="Polar residues" evidence="10">
    <location>
        <begin position="491"/>
        <end position="502"/>
    </location>
</feature>
<dbReference type="Gene3D" id="3.30.1150.10">
    <property type="match status" value="1"/>
</dbReference>
<dbReference type="InterPro" id="IPR037682">
    <property type="entry name" value="TonB_C"/>
</dbReference>
<dbReference type="Pfam" id="PF05569">
    <property type="entry name" value="Peptidase_M56"/>
    <property type="match status" value="1"/>
</dbReference>
<dbReference type="SUPFAM" id="SSF74653">
    <property type="entry name" value="TolA/TonB C-terminal domain"/>
    <property type="match status" value="1"/>
</dbReference>
<feature type="transmembrane region" description="Helical" evidence="11">
    <location>
        <begin position="265"/>
        <end position="284"/>
    </location>
</feature>
<keyword evidence="7" id="KW-0653">Protein transport</keyword>
<protein>
    <recommendedName>
        <fullName evidence="12">TonB C-terminal domain-containing protein</fullName>
    </recommendedName>
</protein>
<dbReference type="STRING" id="869213.GCA_000517085_04066"/>
<feature type="region of interest" description="Disordered" evidence="10">
    <location>
        <begin position="491"/>
        <end position="514"/>
    </location>
</feature>
<evidence type="ECO:0000256" key="4">
    <source>
        <dbReference type="ARBA" id="ARBA00022475"/>
    </source>
</evidence>
<feature type="domain" description="TonB C-terminal" evidence="12">
    <location>
        <begin position="331"/>
        <end position="427"/>
    </location>
</feature>
<feature type="transmembrane region" description="Helical" evidence="11">
    <location>
        <begin position="37"/>
        <end position="59"/>
    </location>
</feature>
<dbReference type="GO" id="GO:0098797">
    <property type="term" value="C:plasma membrane protein complex"/>
    <property type="evidence" value="ECO:0007669"/>
    <property type="project" value="TreeGrafter"/>
</dbReference>
<gene>
    <name evidence="13" type="ORF">JCM21142_83194</name>
</gene>
<dbReference type="InterPro" id="IPR051045">
    <property type="entry name" value="TonB-dependent_transducer"/>
</dbReference>
<dbReference type="Gene3D" id="2.170.130.10">
    <property type="entry name" value="TonB-dependent receptor, plug domain"/>
    <property type="match status" value="1"/>
</dbReference>
<dbReference type="AlphaFoldDB" id="W7YJ21"/>
<keyword evidence="4" id="KW-1003">Cell membrane</keyword>
<dbReference type="Proteomes" id="UP000019402">
    <property type="component" value="Unassembled WGS sequence"/>
</dbReference>
<dbReference type="EMBL" id="BAMD01000046">
    <property type="protein sequence ID" value="GAF04486.1"/>
    <property type="molecule type" value="Genomic_DNA"/>
</dbReference>
<dbReference type="PROSITE" id="PS52015">
    <property type="entry name" value="TONB_CTD"/>
    <property type="match status" value="1"/>
</dbReference>
<evidence type="ECO:0000313" key="14">
    <source>
        <dbReference type="Proteomes" id="UP000019402"/>
    </source>
</evidence>
<feature type="transmembrane region" description="Helical" evidence="11">
    <location>
        <begin position="6"/>
        <end position="25"/>
    </location>
</feature>
<dbReference type="InterPro" id="IPR008756">
    <property type="entry name" value="Peptidase_M56"/>
</dbReference>